<dbReference type="EMBL" id="LVXZ01000080">
    <property type="protein sequence ID" value="OAP91536.1"/>
    <property type="molecule type" value="Genomic_DNA"/>
</dbReference>
<evidence type="ECO:0000256" key="1">
    <source>
        <dbReference type="SAM" id="MobiDB-lite"/>
    </source>
</evidence>
<evidence type="ECO:0008006" key="4">
    <source>
        <dbReference type="Google" id="ProtNLM"/>
    </source>
</evidence>
<sequence>MEALMLRLRYPQQAFRSGMGILRLAKTHDRVRMEAACARALRIQAISYRSVASILDKGLDRQAPEQPDRPIIPHGNIRGPEYFH</sequence>
<name>A0A179BIK3_ACIFR</name>
<keyword evidence="3" id="KW-1185">Reference proteome</keyword>
<organism evidence="2 3">
    <name type="scientific">Acidithiobacillus ferrooxidans</name>
    <name type="common">Thiobacillus ferrooxidans</name>
    <dbReference type="NCBI Taxonomy" id="920"/>
    <lineage>
        <taxon>Bacteria</taxon>
        <taxon>Pseudomonadati</taxon>
        <taxon>Pseudomonadota</taxon>
        <taxon>Acidithiobacillia</taxon>
        <taxon>Acidithiobacillales</taxon>
        <taxon>Acidithiobacillaceae</taxon>
        <taxon>Acidithiobacillus</taxon>
    </lineage>
</organism>
<dbReference type="AlphaFoldDB" id="A0A179BIK3"/>
<dbReference type="Proteomes" id="UP000078302">
    <property type="component" value="Unassembled WGS sequence"/>
</dbReference>
<gene>
    <name evidence="2" type="ORF">A4H96_06905</name>
</gene>
<feature type="compositionally biased region" description="Basic and acidic residues" evidence="1">
    <location>
        <begin position="59"/>
        <end position="68"/>
    </location>
</feature>
<comment type="caution">
    <text evidence="2">The sequence shown here is derived from an EMBL/GenBank/DDBJ whole genome shotgun (WGS) entry which is preliminary data.</text>
</comment>
<protein>
    <recommendedName>
        <fullName evidence="4">Transposase</fullName>
    </recommendedName>
</protein>
<reference evidence="2 3" key="1">
    <citation type="submission" date="2016-04" db="EMBL/GenBank/DDBJ databases">
        <title>Acidithiobacillus ferrooxidans genome sequencing and assembly.</title>
        <authorList>
            <person name="Zhou Z."/>
        </authorList>
    </citation>
    <scope>NUCLEOTIDE SEQUENCE [LARGE SCALE GENOMIC DNA]</scope>
    <source>
        <strain evidence="2 3">BY0502</strain>
    </source>
</reference>
<evidence type="ECO:0000313" key="2">
    <source>
        <dbReference type="EMBL" id="OAP91536.1"/>
    </source>
</evidence>
<proteinExistence type="predicted"/>
<evidence type="ECO:0000313" key="3">
    <source>
        <dbReference type="Proteomes" id="UP000078302"/>
    </source>
</evidence>
<feature type="region of interest" description="Disordered" evidence="1">
    <location>
        <begin position="59"/>
        <end position="84"/>
    </location>
</feature>
<accession>A0A179BIK3</accession>